<evidence type="ECO:0000256" key="3">
    <source>
        <dbReference type="ARBA" id="ARBA00022989"/>
    </source>
</evidence>
<keyword evidence="3 6" id="KW-1133">Transmembrane helix</keyword>
<protein>
    <submittedName>
        <fullName evidence="8">MFS transporter</fullName>
    </submittedName>
</protein>
<evidence type="ECO:0000256" key="1">
    <source>
        <dbReference type="ARBA" id="ARBA00004651"/>
    </source>
</evidence>
<evidence type="ECO:0000256" key="5">
    <source>
        <dbReference type="SAM" id="MobiDB-lite"/>
    </source>
</evidence>
<comment type="subcellular location">
    <subcellularLocation>
        <location evidence="1">Cell membrane</location>
        <topology evidence="1">Multi-pass membrane protein</topology>
    </subcellularLocation>
</comment>
<organism evidence="8 9">
    <name type="scientific">Streptomyces siamensis</name>
    <dbReference type="NCBI Taxonomy" id="1274986"/>
    <lineage>
        <taxon>Bacteria</taxon>
        <taxon>Bacillati</taxon>
        <taxon>Actinomycetota</taxon>
        <taxon>Actinomycetes</taxon>
        <taxon>Kitasatosporales</taxon>
        <taxon>Streptomycetaceae</taxon>
        <taxon>Streptomyces</taxon>
    </lineage>
</organism>
<keyword evidence="9" id="KW-1185">Reference proteome</keyword>
<evidence type="ECO:0000313" key="9">
    <source>
        <dbReference type="Proteomes" id="UP001501759"/>
    </source>
</evidence>
<feature type="compositionally biased region" description="Low complexity" evidence="5">
    <location>
        <begin position="429"/>
        <end position="457"/>
    </location>
</feature>
<evidence type="ECO:0000256" key="2">
    <source>
        <dbReference type="ARBA" id="ARBA00022692"/>
    </source>
</evidence>
<feature type="compositionally biased region" description="Low complexity" evidence="5">
    <location>
        <begin position="403"/>
        <end position="415"/>
    </location>
</feature>
<feature type="transmembrane region" description="Helical" evidence="6">
    <location>
        <begin position="84"/>
        <end position="105"/>
    </location>
</feature>
<dbReference type="RefSeq" id="WP_345650119.1">
    <property type="nucleotide sequence ID" value="NZ_BAABKB010000013.1"/>
</dbReference>
<comment type="caution">
    <text evidence="8">The sequence shown here is derived from an EMBL/GenBank/DDBJ whole genome shotgun (WGS) entry which is preliminary data.</text>
</comment>
<reference evidence="9" key="1">
    <citation type="journal article" date="2019" name="Int. J. Syst. Evol. Microbiol.">
        <title>The Global Catalogue of Microorganisms (GCM) 10K type strain sequencing project: providing services to taxonomists for standard genome sequencing and annotation.</title>
        <authorList>
            <consortium name="The Broad Institute Genomics Platform"/>
            <consortium name="The Broad Institute Genome Sequencing Center for Infectious Disease"/>
            <person name="Wu L."/>
            <person name="Ma J."/>
        </authorList>
    </citation>
    <scope>NUCLEOTIDE SEQUENCE [LARGE SCALE GENOMIC DNA]</scope>
    <source>
        <strain evidence="9">JCM 18409</strain>
    </source>
</reference>
<dbReference type="InterPro" id="IPR011701">
    <property type="entry name" value="MFS"/>
</dbReference>
<evidence type="ECO:0000256" key="6">
    <source>
        <dbReference type="SAM" id="Phobius"/>
    </source>
</evidence>
<proteinExistence type="predicted"/>
<feature type="transmembrane region" description="Helical" evidence="6">
    <location>
        <begin position="289"/>
        <end position="308"/>
    </location>
</feature>
<feature type="domain" description="Major facilitator superfamily (MFS) profile" evidence="7">
    <location>
        <begin position="224"/>
        <end position="457"/>
    </location>
</feature>
<feature type="region of interest" description="Disordered" evidence="5">
    <location>
        <begin position="403"/>
        <end position="457"/>
    </location>
</feature>
<feature type="transmembrane region" description="Helical" evidence="6">
    <location>
        <begin position="24"/>
        <end position="45"/>
    </location>
</feature>
<evidence type="ECO:0000259" key="7">
    <source>
        <dbReference type="PROSITE" id="PS50850"/>
    </source>
</evidence>
<feature type="transmembrane region" description="Helical" evidence="6">
    <location>
        <begin position="178"/>
        <end position="201"/>
    </location>
</feature>
<keyword evidence="4 6" id="KW-0472">Membrane</keyword>
<feature type="transmembrane region" description="Helical" evidence="6">
    <location>
        <begin position="51"/>
        <end position="72"/>
    </location>
</feature>
<dbReference type="PROSITE" id="PS50850">
    <property type="entry name" value="MFS"/>
    <property type="match status" value="1"/>
</dbReference>
<dbReference type="PANTHER" id="PTHR23542">
    <property type="match status" value="1"/>
</dbReference>
<evidence type="ECO:0000256" key="4">
    <source>
        <dbReference type="ARBA" id="ARBA00023136"/>
    </source>
</evidence>
<feature type="transmembrane region" description="Helical" evidence="6">
    <location>
        <begin position="259"/>
        <end position="277"/>
    </location>
</feature>
<keyword evidence="2 6" id="KW-0812">Transmembrane</keyword>
<dbReference type="InterPro" id="IPR036259">
    <property type="entry name" value="MFS_trans_sf"/>
</dbReference>
<sequence length="457" mass="44637">MSTPSIGRPSYAAVLRIPYARRTFGAALLGRLSYGIVSLSVMLAVTRATGSYTVAGTVMALFGATSVFLSPARAALVDRHGPRAALLPMALLYAALLGTLAAASWRPGAPPVVLGAVAVAAGSCTPPLGPTMRAVWGELADDRLLLQRAYSLDGVAEEVLFVSGPLLVGALVQIAPPAAGVALSGLLVGAGTLAFVASPAVRDVRPSGARKPGRGAARPSAARALVRPVVVAAGVGLSLGAVDLLVLACAGERHHGDDVVAWVLASLSAGSAVGGLLNGAVDWRTGARVRLPLLAVGLGLALAAAGLAPGLGTLAAAVACAGFFVAPALTTAYLLADETAPEGSRTQAGAWVNTAVNAGSSGGTAAIGLLVGWLPLSVCFAISGAVALLAALVSGWGGRAAAEGAGPVVGPVSEGDGQAEPGRGRRSRPAVPSGAPSAAQGPAPSSANGGSAGSSSR</sequence>
<dbReference type="SUPFAM" id="SSF103473">
    <property type="entry name" value="MFS general substrate transporter"/>
    <property type="match status" value="1"/>
</dbReference>
<feature type="transmembrane region" description="Helical" evidence="6">
    <location>
        <begin position="373"/>
        <end position="393"/>
    </location>
</feature>
<dbReference type="Pfam" id="PF07690">
    <property type="entry name" value="MFS_1"/>
    <property type="match status" value="2"/>
</dbReference>
<accession>A0ABP9IY29</accession>
<feature type="transmembrane region" description="Helical" evidence="6">
    <location>
        <begin position="224"/>
        <end position="247"/>
    </location>
</feature>
<dbReference type="Gene3D" id="1.20.1250.20">
    <property type="entry name" value="MFS general substrate transporter like domains"/>
    <property type="match status" value="2"/>
</dbReference>
<dbReference type="PANTHER" id="PTHR23542:SF1">
    <property type="entry name" value="MAJOR FACILITATOR SUPERFAMILY (MFS) PROFILE DOMAIN-CONTAINING PROTEIN"/>
    <property type="match status" value="1"/>
</dbReference>
<evidence type="ECO:0000313" key="8">
    <source>
        <dbReference type="EMBL" id="GAA5014429.1"/>
    </source>
</evidence>
<dbReference type="EMBL" id="BAABKB010000013">
    <property type="protein sequence ID" value="GAA5014429.1"/>
    <property type="molecule type" value="Genomic_DNA"/>
</dbReference>
<name>A0ABP9IY29_9ACTN</name>
<dbReference type="Proteomes" id="UP001501759">
    <property type="component" value="Unassembled WGS sequence"/>
</dbReference>
<feature type="transmembrane region" description="Helical" evidence="6">
    <location>
        <begin position="348"/>
        <end position="367"/>
    </location>
</feature>
<feature type="transmembrane region" description="Helical" evidence="6">
    <location>
        <begin position="314"/>
        <end position="336"/>
    </location>
</feature>
<gene>
    <name evidence="8" type="ORF">GCM10023335_38140</name>
</gene>
<dbReference type="InterPro" id="IPR020846">
    <property type="entry name" value="MFS_dom"/>
</dbReference>